<feature type="transmembrane region" description="Helical" evidence="20">
    <location>
        <begin position="198"/>
        <end position="221"/>
    </location>
</feature>
<evidence type="ECO:0000256" key="16">
    <source>
        <dbReference type="ARBA" id="ARBA00023211"/>
    </source>
</evidence>
<dbReference type="Pfam" id="PF02516">
    <property type="entry name" value="STT3"/>
    <property type="match status" value="1"/>
</dbReference>
<dbReference type="GO" id="GO:0046872">
    <property type="term" value="F:metal ion binding"/>
    <property type="evidence" value="ECO:0007669"/>
    <property type="project" value="UniProtKB-KW"/>
</dbReference>
<evidence type="ECO:0000313" key="24">
    <source>
        <dbReference type="Proteomes" id="UP000678499"/>
    </source>
</evidence>
<dbReference type="InterPro" id="IPR048999">
    <property type="entry name" value="STT3-PglB_core"/>
</dbReference>
<dbReference type="UniPathway" id="UPA00378"/>
<dbReference type="PANTHER" id="PTHR13872">
    <property type="entry name" value="DOLICHYL-DIPHOSPHOOLIGOSACCHARIDE--PROTEIN GLYCOSYLTRANSFERASE SUBUNIT"/>
    <property type="match status" value="1"/>
</dbReference>
<evidence type="ECO:0000256" key="18">
    <source>
        <dbReference type="ARBA" id="ARBA00048829"/>
    </source>
</evidence>
<feature type="transmembrane region" description="Helical" evidence="20">
    <location>
        <begin position="176"/>
        <end position="192"/>
    </location>
</feature>
<sequence length="713" mass="80300">IGDFYEVSDMKRWRMSVDKQDSLLKLMILSLAAILSFSSRLFSVLRFESVIHEFDPYFNYRTTKFLSEDGFYSFHNWFDDRVWYPLGRITGGTIYPGLMVTSATLYNVLHWLNFTVDIRNVCVFLAPFFSSLTTIVTYHLTKELSNPGAGLVAAAMISIVPGYISRSVAGSYDNEGIAIFCMLFTYYAWIKAVKTGSLSWSVICALAYFYMVSSWGGYVFLINLIPLHVLALMISGRFSHRVYVAYTTLYCTGTILSMQIPFVGFQPVLTSEHMGALGVFGLVQLHALVDYVKTKMSTEDFNVVFQSVISTAVVLLLGVAAVLTFSGKIAPWTGRFYSLLDPSYAKNNIPIIASVSEHQPTAWSSFYFDLQLLVFLFPAGLYFCFANLSDANIFIILYGMTSVYFAGVMVRLMLVLAPVMCILSGIGASTLLSKYMKGLEASSPPSAGASEKKAKKSDPQSFLRHEISLAFVAMMTFMFVTYALHCTWVTSEAYSSPSIVLSARGHDGSRIIFDDFREAYNWLKHNTPEDAKVMSWWDYGYQITAMANRTIIVDNNTWNNTHISRVGQAMASPEDKAYEIMRELDVDYVLVIFGGLTGYSSDDINKFLWMVRIGGSTETGKHIKEADFYTPQGEFRVDKEGSPTLLNCLMYKMCYYRFGSLYTEGGKPPGWDRVRGAEIGNKDFELDVLEEAYTTEHWIVRIFKVKDLPNRGA</sequence>
<dbReference type="FunFam" id="3.40.50.12610:FF:000002">
    <property type="entry name" value="dolichyl-diphosphooligosaccharide--protein glycosyltransferase subunit STT3A"/>
    <property type="match status" value="1"/>
</dbReference>
<feature type="transmembrane region" description="Helical" evidence="20">
    <location>
        <begin position="147"/>
        <end position="164"/>
    </location>
</feature>
<evidence type="ECO:0000256" key="9">
    <source>
        <dbReference type="ARBA" id="ARBA00022692"/>
    </source>
</evidence>
<keyword evidence="16" id="KW-0464">Manganese</keyword>
<evidence type="ECO:0000256" key="6">
    <source>
        <dbReference type="ARBA" id="ARBA00012605"/>
    </source>
</evidence>
<dbReference type="Gene3D" id="3.40.50.12610">
    <property type="match status" value="1"/>
</dbReference>
<evidence type="ECO:0000256" key="13">
    <source>
        <dbReference type="ARBA" id="ARBA00022989"/>
    </source>
</evidence>
<comment type="cofactor">
    <cofactor evidence="1">
        <name>Mn(2+)</name>
        <dbReference type="ChEBI" id="CHEBI:29035"/>
    </cofactor>
</comment>
<evidence type="ECO:0000256" key="15">
    <source>
        <dbReference type="ARBA" id="ARBA00023180"/>
    </source>
</evidence>
<feature type="domain" description="Oligosaccharyl transferase STT3 N-terminal" evidence="21">
    <location>
        <begin position="24"/>
        <end position="423"/>
    </location>
</feature>
<feature type="transmembrane region" description="Helical" evidence="20">
    <location>
        <begin position="274"/>
        <end position="292"/>
    </location>
</feature>
<feature type="transmembrane region" description="Helical" evidence="20">
    <location>
        <begin position="304"/>
        <end position="325"/>
    </location>
</feature>
<evidence type="ECO:0000313" key="23">
    <source>
        <dbReference type="EMBL" id="CAD7277275.1"/>
    </source>
</evidence>
<feature type="transmembrane region" description="Helical" evidence="20">
    <location>
        <begin position="121"/>
        <end position="141"/>
    </location>
</feature>
<keyword evidence="9 20" id="KW-0812">Transmembrane</keyword>
<evidence type="ECO:0000256" key="19">
    <source>
        <dbReference type="ARBA" id="ARBA00062993"/>
    </source>
</evidence>
<feature type="non-terminal residue" evidence="23">
    <location>
        <position position="1"/>
    </location>
</feature>
<keyword evidence="24" id="KW-1185">Reference proteome</keyword>
<dbReference type="EMBL" id="CAJPEX010000856">
    <property type="protein sequence ID" value="CAG0917427.1"/>
    <property type="molecule type" value="Genomic_DNA"/>
</dbReference>
<dbReference type="InterPro" id="IPR003674">
    <property type="entry name" value="Oligo_trans_STT3"/>
</dbReference>
<feature type="transmembrane region" description="Helical" evidence="20">
    <location>
        <begin position="462"/>
        <end position="484"/>
    </location>
</feature>
<comment type="subunit">
    <text evidence="19">Component of the oligosaccharyltransferase (OST) complex. There are 2 OST complexes, OST-A and OST-B, which contain STT3A or STT3B as catalytic subunit, respectively. OST-A and OST-B contain common core subunits RPN1, RPN2, OST48, OST4, DAD1 and TMEM258, and OST-A contains DC2/OSTC and KRTCAP2/KCP2 specific accessory subunits. OST-A complex assembly occurs through the formation of 3 subcomplexes. Subcomplex 1 contains RPN1 and TMEM258, subcomplex 2 contains the OST-A-specific subunits STT3A, DC2/OSTC, and KCP2 as well as the core subunit OST4, and subcomplex 3 contains RPN2, DAD1, and OST48. The OST-A complex can form stable complexes with the Sec61 complex or with both the Sec61 and TRAP complexes.</text>
</comment>
<protein>
    <recommendedName>
        <fullName evidence="17">Dolichyl-diphosphooligosaccharide--protein glycosyltransferase subunit STT3A</fullName>
        <ecNumber evidence="6">2.4.99.18</ecNumber>
    </recommendedName>
</protein>
<keyword evidence="12" id="KW-0460">Magnesium</keyword>
<dbReference type="OrthoDB" id="10261066at2759"/>
<evidence type="ECO:0000256" key="1">
    <source>
        <dbReference type="ARBA" id="ARBA00001936"/>
    </source>
</evidence>
<evidence type="ECO:0000256" key="20">
    <source>
        <dbReference type="SAM" id="Phobius"/>
    </source>
</evidence>
<evidence type="ECO:0000256" key="11">
    <source>
        <dbReference type="ARBA" id="ARBA00022824"/>
    </source>
</evidence>
<evidence type="ECO:0000256" key="5">
    <source>
        <dbReference type="ARBA" id="ARBA00010810"/>
    </source>
</evidence>
<evidence type="ECO:0000256" key="4">
    <source>
        <dbReference type="ARBA" id="ARBA00004922"/>
    </source>
</evidence>
<evidence type="ECO:0000256" key="8">
    <source>
        <dbReference type="ARBA" id="ARBA00022679"/>
    </source>
</evidence>
<feature type="transmembrane region" description="Helical" evidence="20">
    <location>
        <begin position="413"/>
        <end position="432"/>
    </location>
</feature>
<comment type="cofactor">
    <cofactor evidence="2">
        <name>Mg(2+)</name>
        <dbReference type="ChEBI" id="CHEBI:18420"/>
    </cofactor>
</comment>
<name>A0A7R9BMM5_9CRUS</name>
<accession>A0A7R9BMM5</accession>
<keyword evidence="8" id="KW-0808">Transferase</keyword>
<evidence type="ECO:0000256" key="7">
    <source>
        <dbReference type="ARBA" id="ARBA00022676"/>
    </source>
</evidence>
<organism evidence="23">
    <name type="scientific">Notodromas monacha</name>
    <dbReference type="NCBI Taxonomy" id="399045"/>
    <lineage>
        <taxon>Eukaryota</taxon>
        <taxon>Metazoa</taxon>
        <taxon>Ecdysozoa</taxon>
        <taxon>Arthropoda</taxon>
        <taxon>Crustacea</taxon>
        <taxon>Oligostraca</taxon>
        <taxon>Ostracoda</taxon>
        <taxon>Podocopa</taxon>
        <taxon>Podocopida</taxon>
        <taxon>Cypridocopina</taxon>
        <taxon>Cypridoidea</taxon>
        <taxon>Cyprididae</taxon>
        <taxon>Notodromas</taxon>
    </lineage>
</organism>
<evidence type="ECO:0000256" key="17">
    <source>
        <dbReference type="ARBA" id="ARBA00040922"/>
    </source>
</evidence>
<evidence type="ECO:0000259" key="21">
    <source>
        <dbReference type="Pfam" id="PF02516"/>
    </source>
</evidence>
<dbReference type="Proteomes" id="UP000678499">
    <property type="component" value="Unassembled WGS sequence"/>
</dbReference>
<dbReference type="GO" id="GO:0018279">
    <property type="term" value="P:protein N-linked glycosylation via asparagine"/>
    <property type="evidence" value="ECO:0007669"/>
    <property type="project" value="TreeGrafter"/>
</dbReference>
<dbReference type="AlphaFoldDB" id="A0A7R9BMM5"/>
<dbReference type="InterPro" id="IPR048307">
    <property type="entry name" value="STT3_N"/>
</dbReference>
<dbReference type="PANTHER" id="PTHR13872:SF43">
    <property type="entry name" value="DOLICHYL-DIPHOSPHOOLIGOSACCHARIDE--PROTEIN GLYCOSYLTRANSFERASE SUBUNIT STT3A"/>
    <property type="match status" value="1"/>
</dbReference>
<gene>
    <name evidence="23" type="ORF">NMOB1V02_LOCUS5010</name>
</gene>
<keyword evidence="14 20" id="KW-0472">Membrane</keyword>
<evidence type="ECO:0000259" key="22">
    <source>
        <dbReference type="Pfam" id="PF21436"/>
    </source>
</evidence>
<feature type="transmembrane region" description="Helical" evidence="20">
    <location>
        <begin position="22"/>
        <end position="42"/>
    </location>
</feature>
<evidence type="ECO:0000256" key="10">
    <source>
        <dbReference type="ARBA" id="ARBA00022723"/>
    </source>
</evidence>
<keyword evidence="15" id="KW-0325">Glycoprotein</keyword>
<dbReference type="EC" id="2.4.99.18" evidence="6"/>
<keyword evidence="11" id="KW-0256">Endoplasmic reticulum</keyword>
<dbReference type="Pfam" id="PF21436">
    <property type="entry name" value="STT3-PglB_core"/>
    <property type="match status" value="1"/>
</dbReference>
<evidence type="ECO:0000256" key="14">
    <source>
        <dbReference type="ARBA" id="ARBA00023136"/>
    </source>
</evidence>
<feature type="transmembrane region" description="Helical" evidence="20">
    <location>
        <begin position="89"/>
        <end position="109"/>
    </location>
</feature>
<dbReference type="GO" id="GO:0043687">
    <property type="term" value="P:post-translational protein modification"/>
    <property type="evidence" value="ECO:0007669"/>
    <property type="project" value="TreeGrafter"/>
</dbReference>
<feature type="transmembrane region" description="Helical" evidence="20">
    <location>
        <begin position="242"/>
        <end position="262"/>
    </location>
</feature>
<comment type="pathway">
    <text evidence="4">Protein modification; protein glycosylation.</text>
</comment>
<dbReference type="EMBL" id="OA882893">
    <property type="protein sequence ID" value="CAD7277275.1"/>
    <property type="molecule type" value="Genomic_DNA"/>
</dbReference>
<evidence type="ECO:0000256" key="3">
    <source>
        <dbReference type="ARBA" id="ARBA00004477"/>
    </source>
</evidence>
<comment type="subcellular location">
    <subcellularLocation>
        <location evidence="3">Endoplasmic reticulum membrane</location>
        <topology evidence="3">Multi-pass membrane protein</topology>
    </subcellularLocation>
</comment>
<feature type="domain" description="STT3/PglB/AglB core" evidence="22">
    <location>
        <begin position="532"/>
        <end position="589"/>
    </location>
</feature>
<reference evidence="23" key="1">
    <citation type="submission" date="2020-11" db="EMBL/GenBank/DDBJ databases">
        <authorList>
            <person name="Tran Van P."/>
        </authorList>
    </citation>
    <scope>NUCLEOTIDE SEQUENCE</scope>
</reference>
<comment type="similarity">
    <text evidence="5">Belongs to the STT3 family.</text>
</comment>
<proteinExistence type="inferred from homology"/>
<dbReference type="GO" id="GO:0004579">
    <property type="term" value="F:dolichyl-diphosphooligosaccharide-protein glycotransferase activity"/>
    <property type="evidence" value="ECO:0007669"/>
    <property type="project" value="UniProtKB-EC"/>
</dbReference>
<comment type="catalytic activity">
    <reaction evidence="18">
        <text>a di-trans,poly-cis-dolichyl diphosphooligosaccharide + L-asparaginyl-[protein] = N(4)-(oligosaccharide-(1-&gt;4)-N-acetyl-beta-D-glucosaminyl-(1-&gt;4)-N-acetyl-beta-D-glucosaminyl)-L-asparaginyl-[protein] + a di-trans,poly-cis-dolichyl diphosphate + H(+)</text>
        <dbReference type="Rhea" id="RHEA:22980"/>
        <dbReference type="Rhea" id="RHEA-COMP:12804"/>
        <dbReference type="Rhea" id="RHEA-COMP:12805"/>
        <dbReference type="Rhea" id="RHEA-COMP:19506"/>
        <dbReference type="Rhea" id="RHEA-COMP:19509"/>
        <dbReference type="ChEBI" id="CHEBI:15378"/>
        <dbReference type="ChEBI" id="CHEBI:50347"/>
        <dbReference type="ChEBI" id="CHEBI:57497"/>
        <dbReference type="ChEBI" id="CHEBI:57570"/>
        <dbReference type="ChEBI" id="CHEBI:132529"/>
        <dbReference type="EC" id="2.4.99.18"/>
    </reaction>
</comment>
<keyword evidence="13 20" id="KW-1133">Transmembrane helix</keyword>
<keyword evidence="10" id="KW-0479">Metal-binding</keyword>
<evidence type="ECO:0000256" key="2">
    <source>
        <dbReference type="ARBA" id="ARBA00001946"/>
    </source>
</evidence>
<evidence type="ECO:0000256" key="12">
    <source>
        <dbReference type="ARBA" id="ARBA00022842"/>
    </source>
</evidence>
<keyword evidence="7" id="KW-0328">Glycosyltransferase</keyword>
<dbReference type="GO" id="GO:0005789">
    <property type="term" value="C:endoplasmic reticulum membrane"/>
    <property type="evidence" value="ECO:0007669"/>
    <property type="project" value="UniProtKB-SubCell"/>
</dbReference>